<evidence type="ECO:0000256" key="9">
    <source>
        <dbReference type="HAMAP-Rule" id="MF_00135"/>
    </source>
</evidence>
<dbReference type="Pfam" id="PF00697">
    <property type="entry name" value="PRAI"/>
    <property type="match status" value="1"/>
</dbReference>
<keyword evidence="5 9" id="KW-0028">Amino-acid biosynthesis</keyword>
<dbReference type="HAMAP" id="MF_00135">
    <property type="entry name" value="PRAI"/>
    <property type="match status" value="1"/>
</dbReference>
<organism evidence="11 12">
    <name type="scientific">Blastopirellula marina</name>
    <dbReference type="NCBI Taxonomy" id="124"/>
    <lineage>
        <taxon>Bacteria</taxon>
        <taxon>Pseudomonadati</taxon>
        <taxon>Planctomycetota</taxon>
        <taxon>Planctomycetia</taxon>
        <taxon>Pirellulales</taxon>
        <taxon>Pirellulaceae</taxon>
        <taxon>Blastopirellula</taxon>
    </lineage>
</organism>
<comment type="caution">
    <text evidence="11">The sequence shown here is derived from an EMBL/GenBank/DDBJ whole genome shotgun (WGS) entry which is preliminary data.</text>
</comment>
<evidence type="ECO:0000256" key="4">
    <source>
        <dbReference type="ARBA" id="ARBA00022272"/>
    </source>
</evidence>
<dbReference type="GO" id="GO:0004640">
    <property type="term" value="F:phosphoribosylanthranilate isomerase activity"/>
    <property type="evidence" value="ECO:0007669"/>
    <property type="project" value="UniProtKB-UniRule"/>
</dbReference>
<dbReference type="InterPro" id="IPR001240">
    <property type="entry name" value="PRAI_dom"/>
</dbReference>
<reference evidence="11 12" key="1">
    <citation type="submission" date="2018-02" db="EMBL/GenBank/DDBJ databases">
        <title>Comparative genomes isolates from brazilian mangrove.</title>
        <authorList>
            <person name="Araujo J.E."/>
            <person name="Taketani R.G."/>
            <person name="Silva M.C.P."/>
            <person name="Loureco M.V."/>
            <person name="Andreote F.D."/>
        </authorList>
    </citation>
    <scope>NUCLEOTIDE SEQUENCE [LARGE SCALE GENOMIC DNA]</scope>
    <source>
        <strain evidence="11 12">NAP PRIS-MGV</strain>
    </source>
</reference>
<evidence type="ECO:0000256" key="1">
    <source>
        <dbReference type="ARBA" id="ARBA00001164"/>
    </source>
</evidence>
<dbReference type="InterPro" id="IPR044643">
    <property type="entry name" value="TrpF_fam"/>
</dbReference>
<comment type="similarity">
    <text evidence="9">Belongs to the TrpF family.</text>
</comment>
<evidence type="ECO:0000256" key="3">
    <source>
        <dbReference type="ARBA" id="ARBA00012572"/>
    </source>
</evidence>
<comment type="catalytic activity">
    <reaction evidence="1 9">
        <text>N-(5-phospho-beta-D-ribosyl)anthranilate = 1-(2-carboxyphenylamino)-1-deoxy-D-ribulose 5-phosphate</text>
        <dbReference type="Rhea" id="RHEA:21540"/>
        <dbReference type="ChEBI" id="CHEBI:18277"/>
        <dbReference type="ChEBI" id="CHEBI:58613"/>
        <dbReference type="EC" id="5.3.1.24"/>
    </reaction>
</comment>
<dbReference type="Gene3D" id="3.20.20.70">
    <property type="entry name" value="Aldolase class I"/>
    <property type="match status" value="1"/>
</dbReference>
<dbReference type="CDD" id="cd00405">
    <property type="entry name" value="PRAI"/>
    <property type="match status" value="1"/>
</dbReference>
<comment type="pathway">
    <text evidence="2 9">Amino-acid biosynthesis; L-tryptophan biosynthesis; L-tryptophan from chorismate: step 3/5.</text>
</comment>
<keyword evidence="7 9" id="KW-0057">Aromatic amino acid biosynthesis</keyword>
<dbReference type="GO" id="GO:0000162">
    <property type="term" value="P:L-tryptophan biosynthetic process"/>
    <property type="evidence" value="ECO:0007669"/>
    <property type="project" value="UniProtKB-UniRule"/>
</dbReference>
<gene>
    <name evidence="9" type="primary">trpF</name>
    <name evidence="11" type="ORF">C5Y98_17540</name>
</gene>
<dbReference type="AlphaFoldDB" id="A0A2S8FP93"/>
<evidence type="ECO:0000256" key="5">
    <source>
        <dbReference type="ARBA" id="ARBA00022605"/>
    </source>
</evidence>
<evidence type="ECO:0000256" key="7">
    <source>
        <dbReference type="ARBA" id="ARBA00023141"/>
    </source>
</evidence>
<evidence type="ECO:0000313" key="11">
    <source>
        <dbReference type="EMBL" id="PQO34015.1"/>
    </source>
</evidence>
<evidence type="ECO:0000256" key="8">
    <source>
        <dbReference type="ARBA" id="ARBA00023235"/>
    </source>
</evidence>
<dbReference type="Proteomes" id="UP000239388">
    <property type="component" value="Unassembled WGS sequence"/>
</dbReference>
<evidence type="ECO:0000313" key="12">
    <source>
        <dbReference type="Proteomes" id="UP000239388"/>
    </source>
</evidence>
<protein>
    <recommendedName>
        <fullName evidence="4 9">N-(5'-phosphoribosyl)anthranilate isomerase</fullName>
        <shortName evidence="9">PRAI</shortName>
        <ecNumber evidence="3 9">5.3.1.24</ecNumber>
    </recommendedName>
</protein>
<evidence type="ECO:0000259" key="10">
    <source>
        <dbReference type="Pfam" id="PF00697"/>
    </source>
</evidence>
<keyword evidence="6 9" id="KW-0822">Tryptophan biosynthesis</keyword>
<sequence length="240" mass="25865">MFRLVWRLTNIWTPQTMPVPEMFRIKICGLTDFENAIAVAHSGADAIGLNFFPGSKRKVGTDTAEKIANSVRGEVQIVGLFVNATLEEIEKTHQRVGFDWIQLHGDESVEFALSLDDRLGVPILAACRGTLDRWPAATDKFRPQALLMDAAVQGAFGGTGQQTDWQLAATWRTIPDLARFVLAGGLTPENVGQAIATVQPTAVDVAGGVEISGKPGMKDLAKVEVFVSTAQQAFAQIASS</sequence>
<name>A0A2S8FP93_9BACT</name>
<dbReference type="InterPro" id="IPR011060">
    <property type="entry name" value="RibuloseP-bd_barrel"/>
</dbReference>
<dbReference type="EC" id="5.3.1.24" evidence="3 9"/>
<keyword evidence="8 9" id="KW-0413">Isomerase</keyword>
<dbReference type="InterPro" id="IPR013785">
    <property type="entry name" value="Aldolase_TIM"/>
</dbReference>
<evidence type="ECO:0000256" key="6">
    <source>
        <dbReference type="ARBA" id="ARBA00022822"/>
    </source>
</evidence>
<evidence type="ECO:0000256" key="2">
    <source>
        <dbReference type="ARBA" id="ARBA00004664"/>
    </source>
</evidence>
<dbReference type="PANTHER" id="PTHR42894">
    <property type="entry name" value="N-(5'-PHOSPHORIBOSYL)ANTHRANILATE ISOMERASE"/>
    <property type="match status" value="1"/>
</dbReference>
<accession>A0A2S8FP93</accession>
<proteinExistence type="inferred from homology"/>
<dbReference type="PANTHER" id="PTHR42894:SF1">
    <property type="entry name" value="N-(5'-PHOSPHORIBOSYL)ANTHRANILATE ISOMERASE"/>
    <property type="match status" value="1"/>
</dbReference>
<dbReference type="SUPFAM" id="SSF51366">
    <property type="entry name" value="Ribulose-phoshate binding barrel"/>
    <property type="match status" value="1"/>
</dbReference>
<feature type="domain" description="N-(5'phosphoribosyl) anthranilate isomerase (PRAI)" evidence="10">
    <location>
        <begin position="25"/>
        <end position="228"/>
    </location>
</feature>
<dbReference type="EMBL" id="PUIB01000017">
    <property type="protein sequence ID" value="PQO34015.1"/>
    <property type="molecule type" value="Genomic_DNA"/>
</dbReference>
<dbReference type="UniPathway" id="UPA00035">
    <property type="reaction ID" value="UER00042"/>
</dbReference>